<name>A0A319E8R1_ASPSB</name>
<sequence length="55" mass="6008">MAGVMAPWPGLARSGSPPAFYDIMENRRPGPVTIPTGGISLRRVRLLRPSGLYRD</sequence>
<protein>
    <submittedName>
        <fullName evidence="1">Uncharacterized protein</fullName>
    </submittedName>
</protein>
<evidence type="ECO:0000313" key="1">
    <source>
        <dbReference type="EMBL" id="PYI06522.1"/>
    </source>
</evidence>
<dbReference type="OrthoDB" id="10441093at2759"/>
<proteinExistence type="predicted"/>
<organism evidence="1 2">
    <name type="scientific">Aspergillus sclerotiicarbonarius (strain CBS 121057 / IBT 28362)</name>
    <dbReference type="NCBI Taxonomy" id="1448318"/>
    <lineage>
        <taxon>Eukaryota</taxon>
        <taxon>Fungi</taxon>
        <taxon>Dikarya</taxon>
        <taxon>Ascomycota</taxon>
        <taxon>Pezizomycotina</taxon>
        <taxon>Eurotiomycetes</taxon>
        <taxon>Eurotiomycetidae</taxon>
        <taxon>Eurotiales</taxon>
        <taxon>Aspergillaceae</taxon>
        <taxon>Aspergillus</taxon>
        <taxon>Aspergillus subgen. Circumdati</taxon>
    </lineage>
</organism>
<gene>
    <name evidence="1" type="ORF">BO78DRAFT_116465</name>
</gene>
<dbReference type="VEuPathDB" id="FungiDB:BO78DRAFT_116465"/>
<evidence type="ECO:0000313" key="2">
    <source>
        <dbReference type="Proteomes" id="UP000248423"/>
    </source>
</evidence>
<dbReference type="EMBL" id="KZ826349">
    <property type="protein sequence ID" value="PYI06522.1"/>
    <property type="molecule type" value="Genomic_DNA"/>
</dbReference>
<dbReference type="AlphaFoldDB" id="A0A319E8R1"/>
<accession>A0A319E8R1</accession>
<keyword evidence="2" id="KW-1185">Reference proteome</keyword>
<reference evidence="1 2" key="1">
    <citation type="submission" date="2018-02" db="EMBL/GenBank/DDBJ databases">
        <title>The genomes of Aspergillus section Nigri reveals drivers in fungal speciation.</title>
        <authorList>
            <consortium name="DOE Joint Genome Institute"/>
            <person name="Vesth T.C."/>
            <person name="Nybo J."/>
            <person name="Theobald S."/>
            <person name="Brandl J."/>
            <person name="Frisvad J.C."/>
            <person name="Nielsen K.F."/>
            <person name="Lyhne E.K."/>
            <person name="Kogle M.E."/>
            <person name="Kuo A."/>
            <person name="Riley R."/>
            <person name="Clum A."/>
            <person name="Nolan M."/>
            <person name="Lipzen A."/>
            <person name="Salamov A."/>
            <person name="Henrissat B."/>
            <person name="Wiebenga A."/>
            <person name="De vries R.P."/>
            <person name="Grigoriev I.V."/>
            <person name="Mortensen U.H."/>
            <person name="Andersen M.R."/>
            <person name="Baker S.E."/>
        </authorList>
    </citation>
    <scope>NUCLEOTIDE SEQUENCE [LARGE SCALE GENOMIC DNA]</scope>
    <source>
        <strain evidence="1 2">CBS 121057</strain>
    </source>
</reference>
<dbReference type="Proteomes" id="UP000248423">
    <property type="component" value="Unassembled WGS sequence"/>
</dbReference>